<organism evidence="2">
    <name type="scientific">uncultured Caudovirales phage</name>
    <dbReference type="NCBI Taxonomy" id="2100421"/>
    <lineage>
        <taxon>Viruses</taxon>
        <taxon>Duplodnaviria</taxon>
        <taxon>Heunggongvirae</taxon>
        <taxon>Uroviricota</taxon>
        <taxon>Caudoviricetes</taxon>
        <taxon>Peduoviridae</taxon>
        <taxon>Maltschvirus</taxon>
        <taxon>Maltschvirus maltsch</taxon>
    </lineage>
</organism>
<keyword evidence="1" id="KW-1133">Transmembrane helix</keyword>
<name>A0A6J5PDU9_9CAUD</name>
<evidence type="ECO:0000313" key="2">
    <source>
        <dbReference type="EMBL" id="CAB4170009.1"/>
    </source>
</evidence>
<proteinExistence type="predicted"/>
<accession>A0A6J5PDU9</accession>
<evidence type="ECO:0000256" key="1">
    <source>
        <dbReference type="SAM" id="Phobius"/>
    </source>
</evidence>
<feature type="transmembrane region" description="Helical" evidence="1">
    <location>
        <begin position="29"/>
        <end position="48"/>
    </location>
</feature>
<sequence>MDDFDITNDVYHKRKRNMVSAIKALSGDILGACLMILAIGIPFAIYFWRM</sequence>
<dbReference type="EMBL" id="LR796857">
    <property type="protein sequence ID" value="CAB4170009.1"/>
    <property type="molecule type" value="Genomic_DNA"/>
</dbReference>
<keyword evidence="1" id="KW-0472">Membrane</keyword>
<protein>
    <submittedName>
        <fullName evidence="2">Uncharacterized protein</fullName>
    </submittedName>
</protein>
<gene>
    <name evidence="2" type="ORF">UFOVP907_43</name>
</gene>
<reference evidence="2" key="1">
    <citation type="submission" date="2020-05" db="EMBL/GenBank/DDBJ databases">
        <authorList>
            <person name="Chiriac C."/>
            <person name="Salcher M."/>
            <person name="Ghai R."/>
            <person name="Kavagutti S V."/>
        </authorList>
    </citation>
    <scope>NUCLEOTIDE SEQUENCE</scope>
</reference>
<keyword evidence="1" id="KW-0812">Transmembrane</keyword>